<dbReference type="InterPro" id="IPR017871">
    <property type="entry name" value="ABC_transporter-like_CS"/>
</dbReference>
<feature type="transmembrane region" description="Helical" evidence="7">
    <location>
        <begin position="155"/>
        <end position="174"/>
    </location>
</feature>
<name>A0ABX3IIU4_9BACT</name>
<evidence type="ECO:0000256" key="6">
    <source>
        <dbReference type="ARBA" id="ARBA00023136"/>
    </source>
</evidence>
<evidence type="ECO:0000256" key="3">
    <source>
        <dbReference type="ARBA" id="ARBA00022741"/>
    </source>
</evidence>
<evidence type="ECO:0000256" key="5">
    <source>
        <dbReference type="ARBA" id="ARBA00022989"/>
    </source>
</evidence>
<keyword evidence="3" id="KW-0547">Nucleotide-binding</keyword>
<dbReference type="Gene3D" id="3.40.50.300">
    <property type="entry name" value="P-loop containing nucleotide triphosphate hydrolases"/>
    <property type="match status" value="1"/>
</dbReference>
<reference evidence="10 11" key="1">
    <citation type="submission" date="2015-06" db="EMBL/GenBank/DDBJ databases">
        <title>Genome sequencing of Thermotogales isolates from hydrothermal vents.</title>
        <authorList>
            <person name="Haverkamp T.H."/>
            <person name="Kublanov I.V."/>
            <person name="Nesbo C.L."/>
        </authorList>
    </citation>
    <scope>NUCLEOTIDE SEQUENCE [LARGE SCALE GENOMIC DNA]</scope>
    <source>
        <strain evidence="11">ik275mar</strain>
    </source>
</reference>
<dbReference type="SMART" id="SM00382">
    <property type="entry name" value="AAA"/>
    <property type="match status" value="1"/>
</dbReference>
<evidence type="ECO:0000313" key="10">
    <source>
        <dbReference type="EMBL" id="ONN27737.1"/>
    </source>
</evidence>
<dbReference type="PROSITE" id="PS50929">
    <property type="entry name" value="ABC_TM1F"/>
    <property type="match status" value="1"/>
</dbReference>
<dbReference type="GO" id="GO:0005524">
    <property type="term" value="F:ATP binding"/>
    <property type="evidence" value="ECO:0007669"/>
    <property type="project" value="UniProtKB-KW"/>
</dbReference>
<gene>
    <name evidence="10" type="ORF">XJ44_01835</name>
</gene>
<dbReference type="SUPFAM" id="SSF90123">
    <property type="entry name" value="ABC transporter transmembrane region"/>
    <property type="match status" value="1"/>
</dbReference>
<feature type="transmembrane region" description="Helical" evidence="7">
    <location>
        <begin position="235"/>
        <end position="258"/>
    </location>
</feature>
<comment type="subcellular location">
    <subcellularLocation>
        <location evidence="1">Cell membrane</location>
        <topology evidence="1">Multi-pass membrane protein</topology>
    </subcellularLocation>
</comment>
<dbReference type="PROSITE" id="PS50893">
    <property type="entry name" value="ABC_TRANSPORTER_2"/>
    <property type="match status" value="1"/>
</dbReference>
<proteinExistence type="predicted"/>
<feature type="transmembrane region" description="Helical" evidence="7">
    <location>
        <begin position="125"/>
        <end position="149"/>
    </location>
</feature>
<dbReference type="Gene3D" id="1.20.1560.10">
    <property type="entry name" value="ABC transporter type 1, transmembrane domain"/>
    <property type="match status" value="1"/>
</dbReference>
<dbReference type="InterPro" id="IPR003593">
    <property type="entry name" value="AAA+_ATPase"/>
</dbReference>
<keyword evidence="11" id="KW-1185">Reference proteome</keyword>
<keyword evidence="6 7" id="KW-0472">Membrane</keyword>
<evidence type="ECO:0000259" key="9">
    <source>
        <dbReference type="PROSITE" id="PS50929"/>
    </source>
</evidence>
<organism evidence="10 11">
    <name type="scientific">Thermosipho affectus</name>
    <dbReference type="NCBI Taxonomy" id="660294"/>
    <lineage>
        <taxon>Bacteria</taxon>
        <taxon>Thermotogati</taxon>
        <taxon>Thermotogota</taxon>
        <taxon>Thermotogae</taxon>
        <taxon>Thermotogales</taxon>
        <taxon>Fervidobacteriaceae</taxon>
        <taxon>Thermosipho</taxon>
    </lineage>
</organism>
<accession>A0ABX3IIU4</accession>
<evidence type="ECO:0000259" key="8">
    <source>
        <dbReference type="PROSITE" id="PS50893"/>
    </source>
</evidence>
<evidence type="ECO:0000256" key="7">
    <source>
        <dbReference type="SAM" id="Phobius"/>
    </source>
</evidence>
<dbReference type="RefSeq" id="WP_077197880.1">
    <property type="nucleotide sequence ID" value="NZ_LBFC01000006.1"/>
</dbReference>
<keyword evidence="4 10" id="KW-0067">ATP-binding</keyword>
<dbReference type="EMBL" id="LBFC01000006">
    <property type="protein sequence ID" value="ONN27737.1"/>
    <property type="molecule type" value="Genomic_DNA"/>
</dbReference>
<evidence type="ECO:0000256" key="2">
    <source>
        <dbReference type="ARBA" id="ARBA00022692"/>
    </source>
</evidence>
<dbReference type="InterPro" id="IPR039421">
    <property type="entry name" value="Type_1_exporter"/>
</dbReference>
<dbReference type="InterPro" id="IPR003439">
    <property type="entry name" value="ABC_transporter-like_ATP-bd"/>
</dbReference>
<feature type="transmembrane region" description="Helical" evidence="7">
    <location>
        <begin position="52"/>
        <end position="78"/>
    </location>
</feature>
<dbReference type="InterPro" id="IPR036640">
    <property type="entry name" value="ABC1_TM_sf"/>
</dbReference>
<dbReference type="SUPFAM" id="SSF52540">
    <property type="entry name" value="P-loop containing nucleoside triphosphate hydrolases"/>
    <property type="match status" value="1"/>
</dbReference>
<dbReference type="Pfam" id="PF00664">
    <property type="entry name" value="ABC_membrane"/>
    <property type="match status" value="1"/>
</dbReference>
<feature type="domain" description="ABC transmembrane type-1" evidence="9">
    <location>
        <begin position="16"/>
        <end position="298"/>
    </location>
</feature>
<comment type="caution">
    <text evidence="10">The sequence shown here is derived from an EMBL/GenBank/DDBJ whole genome shotgun (WGS) entry which is preliminary data.</text>
</comment>
<sequence length="574" mass="64233">MGKIFKYLKKYTFLIILTLFFVTLQAILNLYLPNLMADIVNKGVARGNVDYIWSVGWKMLGITLLNVAAAVISTFFAARISMGFGKDLRSMVFKKVMNFSLSEVDKYGVSTLINRNTNDITQIQSVLFIMLRIVALAPVMAIGGTIMAVSKSAKLSMVLLVSLPVMFVAMYFILKYSIPLFKSMQKKLDKLNRVLRENLTGVRVIRAFAKTEYEKQRFEDANEDLTSTALKVNRIFSLVFPLILLIMNITIVFLIWVGALQVDKGTLEIGNMMAVMQYIMQIMFSFIMISVIFIFLPRASASAERISSVLEEKIRIKDLEQPKKIDIVEKIEFKDVTFYYEGGKEPAVSNASFTINPGEVVGIIGSSGSGKSTLVKLLMRFYDVTKGEILVNGININEVSQKDLRERISLTPSRPVIFSGTIEENVRIGKKDANEEEIIEALKIAQAWEFVSKFPDGIKTKVSQGGTNLSGGQKQRLAIARAIVGNKDVYIFDDSFSALDFKTDAKLRKALRENLSNATKIIVSLRVATVMNADKIIVLENGKIMGIGTHKELIRNCPVYREIVSSQLSEEEIA</sequence>
<dbReference type="Pfam" id="PF00005">
    <property type="entry name" value="ABC_tran"/>
    <property type="match status" value="1"/>
</dbReference>
<evidence type="ECO:0000256" key="1">
    <source>
        <dbReference type="ARBA" id="ARBA00004651"/>
    </source>
</evidence>
<evidence type="ECO:0000313" key="11">
    <source>
        <dbReference type="Proteomes" id="UP000242616"/>
    </source>
</evidence>
<dbReference type="PANTHER" id="PTHR43394:SF1">
    <property type="entry name" value="ATP-BINDING CASSETTE SUB-FAMILY B MEMBER 10, MITOCHONDRIAL"/>
    <property type="match status" value="1"/>
</dbReference>
<dbReference type="PANTHER" id="PTHR43394">
    <property type="entry name" value="ATP-DEPENDENT PERMEASE MDL1, MITOCHONDRIAL"/>
    <property type="match status" value="1"/>
</dbReference>
<dbReference type="CDD" id="cd18548">
    <property type="entry name" value="ABC_6TM_Tm287_like"/>
    <property type="match status" value="1"/>
</dbReference>
<feature type="transmembrane region" description="Helical" evidence="7">
    <location>
        <begin position="12"/>
        <end position="32"/>
    </location>
</feature>
<keyword evidence="5 7" id="KW-1133">Transmembrane helix</keyword>
<dbReference type="PROSITE" id="PS00211">
    <property type="entry name" value="ABC_TRANSPORTER_1"/>
    <property type="match status" value="1"/>
</dbReference>
<protein>
    <submittedName>
        <fullName evidence="10">Multidrug ABC transporter ATP-binding protein</fullName>
    </submittedName>
</protein>
<dbReference type="InterPro" id="IPR011527">
    <property type="entry name" value="ABC1_TM_dom"/>
</dbReference>
<feature type="domain" description="ABC transporter" evidence="8">
    <location>
        <begin position="331"/>
        <end position="566"/>
    </location>
</feature>
<dbReference type="Proteomes" id="UP000242616">
    <property type="component" value="Unassembled WGS sequence"/>
</dbReference>
<keyword evidence="2 7" id="KW-0812">Transmembrane</keyword>
<dbReference type="InterPro" id="IPR027417">
    <property type="entry name" value="P-loop_NTPase"/>
</dbReference>
<feature type="transmembrane region" description="Helical" evidence="7">
    <location>
        <begin position="278"/>
        <end position="296"/>
    </location>
</feature>
<evidence type="ECO:0000256" key="4">
    <source>
        <dbReference type="ARBA" id="ARBA00022840"/>
    </source>
</evidence>